<accession>A0A6N7Z2F5</accession>
<dbReference type="OrthoDB" id="3576575at2"/>
<dbReference type="AlphaFoldDB" id="A0A6N7Z2F5"/>
<dbReference type="Proteomes" id="UP000440096">
    <property type="component" value="Unassembled WGS sequence"/>
</dbReference>
<comment type="caution">
    <text evidence="1">The sequence shown here is derived from an EMBL/GenBank/DDBJ whole genome shotgun (WGS) entry which is preliminary data.</text>
</comment>
<dbReference type="InterPro" id="IPR011990">
    <property type="entry name" value="TPR-like_helical_dom_sf"/>
</dbReference>
<gene>
    <name evidence="1" type="ORF">GKO32_08835</name>
</gene>
<dbReference type="EMBL" id="WMBA01000009">
    <property type="protein sequence ID" value="MTD54080.1"/>
    <property type="molecule type" value="Genomic_DNA"/>
</dbReference>
<name>A0A6N7Z2F5_9PSEU</name>
<sequence length="377" mass="41403">MAATKLQATRKLLGYKAEDVIRQLTARADQLNIPVMTRTSLKTKLSEWENGHSAVSEPYQKLFRDVYGRTNEELGFPPELEDGDAAELRARLAVARSVDAETIERFRQQVDDARHVDRKYGGVILLDQLRSLIKQLEQLLGYSTVHEHRAALSRVLTEASTLAGWISLDRNAIVQAWNHYERAKSAAREANDQPALAHATAEQAFVLVDLGENIQAAEQLAHARAVGLGAVPPLLQSWLAAAYGEGNAVVGQRDEALRAFDDAVDGLPADPVDPALPFLFLGDSHLDRWRGNALARLGDPDAIDQLTEALPRLPAAFVRAKVGMLVDLAYAHGAADDRDGALRYSREARRLGMQIKSDRHLRRLQGLVLPGGPSSLT</sequence>
<proteinExistence type="predicted"/>
<evidence type="ECO:0000313" key="2">
    <source>
        <dbReference type="Proteomes" id="UP000440096"/>
    </source>
</evidence>
<dbReference type="RefSeq" id="WP_154756304.1">
    <property type="nucleotide sequence ID" value="NZ_WMBA01000009.1"/>
</dbReference>
<organism evidence="1 2">
    <name type="scientific">Amycolatopsis pithecellobii</name>
    <dbReference type="NCBI Taxonomy" id="664692"/>
    <lineage>
        <taxon>Bacteria</taxon>
        <taxon>Bacillati</taxon>
        <taxon>Actinomycetota</taxon>
        <taxon>Actinomycetes</taxon>
        <taxon>Pseudonocardiales</taxon>
        <taxon>Pseudonocardiaceae</taxon>
        <taxon>Amycolatopsis</taxon>
    </lineage>
</organism>
<protein>
    <submittedName>
        <fullName evidence="1">Tetratricopeptide repeat protein</fullName>
    </submittedName>
</protein>
<dbReference type="SUPFAM" id="SSF48452">
    <property type="entry name" value="TPR-like"/>
    <property type="match status" value="1"/>
</dbReference>
<keyword evidence="2" id="KW-1185">Reference proteome</keyword>
<reference evidence="1 2" key="1">
    <citation type="submission" date="2019-11" db="EMBL/GenBank/DDBJ databases">
        <title>Draft genome of Amycolatopsis RM579.</title>
        <authorList>
            <person name="Duangmal K."/>
            <person name="Mingma R."/>
        </authorList>
    </citation>
    <scope>NUCLEOTIDE SEQUENCE [LARGE SCALE GENOMIC DNA]</scope>
    <source>
        <strain evidence="1 2">RM579</strain>
    </source>
</reference>
<evidence type="ECO:0000313" key="1">
    <source>
        <dbReference type="EMBL" id="MTD54080.1"/>
    </source>
</evidence>
<dbReference type="Gene3D" id="1.25.40.10">
    <property type="entry name" value="Tetratricopeptide repeat domain"/>
    <property type="match status" value="1"/>
</dbReference>